<dbReference type="GO" id="GO:0080120">
    <property type="term" value="P:CAAX-box protein maturation"/>
    <property type="evidence" value="ECO:0007669"/>
    <property type="project" value="UniProtKB-ARBA"/>
</dbReference>
<name>A0A0M6YJ54_9RHOB</name>
<dbReference type="GO" id="GO:0006508">
    <property type="term" value="P:proteolysis"/>
    <property type="evidence" value="ECO:0007669"/>
    <property type="project" value="UniProtKB-KW"/>
</dbReference>
<feature type="transmembrane region" description="Helical" evidence="1">
    <location>
        <begin position="26"/>
        <end position="51"/>
    </location>
</feature>
<dbReference type="GO" id="GO:0004175">
    <property type="term" value="F:endopeptidase activity"/>
    <property type="evidence" value="ECO:0007669"/>
    <property type="project" value="UniProtKB-ARBA"/>
</dbReference>
<evidence type="ECO:0000256" key="1">
    <source>
        <dbReference type="SAM" id="Phobius"/>
    </source>
</evidence>
<organism evidence="3 4">
    <name type="scientific">Jannaschia donghaensis</name>
    <dbReference type="NCBI Taxonomy" id="420998"/>
    <lineage>
        <taxon>Bacteria</taxon>
        <taxon>Pseudomonadati</taxon>
        <taxon>Pseudomonadota</taxon>
        <taxon>Alphaproteobacteria</taxon>
        <taxon>Rhodobacterales</taxon>
        <taxon>Roseobacteraceae</taxon>
        <taxon>Jannaschia</taxon>
    </lineage>
</organism>
<keyword evidence="4" id="KW-1185">Reference proteome</keyword>
<feature type="transmembrane region" description="Helical" evidence="1">
    <location>
        <begin position="71"/>
        <end position="90"/>
    </location>
</feature>
<evidence type="ECO:0000313" key="3">
    <source>
        <dbReference type="EMBL" id="CTQ49307.1"/>
    </source>
</evidence>
<reference evidence="3 4" key="1">
    <citation type="submission" date="2015-07" db="EMBL/GenBank/DDBJ databases">
        <authorList>
            <person name="Noorani M."/>
        </authorList>
    </citation>
    <scope>NUCLEOTIDE SEQUENCE [LARGE SCALE GENOMIC DNA]</scope>
    <source>
        <strain evidence="3 4">CECT 7802</strain>
    </source>
</reference>
<feature type="transmembrane region" description="Helical" evidence="1">
    <location>
        <begin position="273"/>
        <end position="292"/>
    </location>
</feature>
<accession>A0A0M6YJ54</accession>
<dbReference type="EMBL" id="CXSU01000011">
    <property type="protein sequence ID" value="CTQ49307.1"/>
    <property type="molecule type" value="Genomic_DNA"/>
</dbReference>
<protein>
    <submittedName>
        <fullName evidence="3">CAAX amino terminal protease self-immunity</fullName>
    </submittedName>
</protein>
<keyword evidence="3" id="KW-0378">Hydrolase</keyword>
<dbReference type="InterPro" id="IPR003675">
    <property type="entry name" value="Rce1/LyrA-like_dom"/>
</dbReference>
<feature type="transmembrane region" description="Helical" evidence="1">
    <location>
        <begin position="110"/>
        <end position="132"/>
    </location>
</feature>
<keyword evidence="1" id="KW-0812">Transmembrane</keyword>
<evidence type="ECO:0000313" key="4">
    <source>
        <dbReference type="Proteomes" id="UP000049222"/>
    </source>
</evidence>
<proteinExistence type="predicted"/>
<feature type="transmembrane region" description="Helical" evidence="1">
    <location>
        <begin position="177"/>
        <end position="196"/>
    </location>
</feature>
<dbReference type="STRING" id="420998.JDO7802_01320"/>
<sequence>MPGMWTHQFDRFVAPARGKPQLWRGALGVALIALGYVAGFGLVIAALVVALGQDEATAYLATFETGGTPTLVVMFLAMFAVPLLAVIAAAKWLHQRSGRSLFGPHVLRDFVIACVIAALIYGILGLALPVPFVPVPNVPPSLFLSFLPVALVAIAIQTGAEELAFRGYLQQQLAARFRTPLVWMLVPSVAFGLLHVDPSAGWGQAWTALPPTLFGLIAADLTRITGSIGMAWGLHFLNNCSAILLISLKGNLSGLALYTTPFGAESLSLGDPLIWQEMLITVIVWVCLRLWLARRSPPARHMTEA</sequence>
<dbReference type="Pfam" id="PF02517">
    <property type="entry name" value="Rce1-like"/>
    <property type="match status" value="1"/>
</dbReference>
<dbReference type="AlphaFoldDB" id="A0A0M6YJ54"/>
<feature type="domain" description="CAAX prenyl protease 2/Lysostaphin resistance protein A-like" evidence="2">
    <location>
        <begin position="145"/>
        <end position="240"/>
    </location>
</feature>
<evidence type="ECO:0000259" key="2">
    <source>
        <dbReference type="Pfam" id="PF02517"/>
    </source>
</evidence>
<gene>
    <name evidence="3" type="ORF">JDO7802_01320</name>
</gene>
<keyword evidence="1" id="KW-1133">Transmembrane helix</keyword>
<keyword evidence="1" id="KW-0472">Membrane</keyword>
<feature type="transmembrane region" description="Helical" evidence="1">
    <location>
        <begin position="138"/>
        <end position="156"/>
    </location>
</feature>
<keyword evidence="3" id="KW-0645">Protease</keyword>
<dbReference type="Proteomes" id="UP000049222">
    <property type="component" value="Unassembled WGS sequence"/>
</dbReference>